<dbReference type="InterPro" id="IPR039455">
    <property type="entry name" value="EPFL"/>
</dbReference>
<keyword evidence="3 6" id="KW-0964">Secreted</keyword>
<dbReference type="PANTHER" id="PTHR33109">
    <property type="entry name" value="EPIDERMAL PATTERNING FACTOR-LIKE PROTEIN 4"/>
    <property type="match status" value="1"/>
</dbReference>
<reference evidence="8" key="1">
    <citation type="submission" date="2019-09" db="EMBL/GenBank/DDBJ databases">
        <authorList>
            <person name="Zhang L."/>
        </authorList>
    </citation>
    <scope>NUCLEOTIDE SEQUENCE</scope>
</reference>
<feature type="region of interest" description="Disordered" evidence="7">
    <location>
        <begin position="13"/>
        <end position="47"/>
    </location>
</feature>
<dbReference type="PANTHER" id="PTHR33109:SF55">
    <property type="entry name" value="EPIDERMAL PATTERNING FACTOR-LIKE PROTEIN 4-RELATED"/>
    <property type="match status" value="1"/>
</dbReference>
<keyword evidence="4" id="KW-0732">Signal</keyword>
<name>A0A5K0VDA1_9MAGN</name>
<dbReference type="Pfam" id="PF17181">
    <property type="entry name" value="EPF"/>
    <property type="match status" value="1"/>
</dbReference>
<evidence type="ECO:0000256" key="5">
    <source>
        <dbReference type="ARBA" id="ARBA00023157"/>
    </source>
</evidence>
<feature type="compositionally biased region" description="Gly residues" evidence="7">
    <location>
        <begin position="31"/>
        <end position="41"/>
    </location>
</feature>
<accession>A0A5K0VDA1</accession>
<comment type="similarity">
    <text evidence="2 6">Belongs to the plant cysteine rich small secretory peptide family. Epidermal patterning factor subfamily.</text>
</comment>
<evidence type="ECO:0000256" key="3">
    <source>
        <dbReference type="ARBA" id="ARBA00022525"/>
    </source>
</evidence>
<comment type="subcellular location">
    <subcellularLocation>
        <location evidence="1 6">Secreted</location>
    </subcellularLocation>
</comment>
<dbReference type="Gramene" id="NC1G0107650.1">
    <property type="protein sequence ID" value="NC1G0107650.1:cds"/>
    <property type="gene ID" value="NC1G0107650"/>
</dbReference>
<evidence type="ECO:0000256" key="7">
    <source>
        <dbReference type="SAM" id="MobiDB-lite"/>
    </source>
</evidence>
<organism evidence="8">
    <name type="scientific">Nymphaea colorata</name>
    <name type="common">pocket water lily</name>
    <dbReference type="NCBI Taxonomy" id="210225"/>
    <lineage>
        <taxon>Eukaryota</taxon>
        <taxon>Viridiplantae</taxon>
        <taxon>Streptophyta</taxon>
        <taxon>Embryophyta</taxon>
        <taxon>Tracheophyta</taxon>
        <taxon>Spermatophyta</taxon>
        <taxon>Magnoliopsida</taxon>
        <taxon>Nymphaeales</taxon>
        <taxon>Nymphaeaceae</taxon>
        <taxon>Nymphaea</taxon>
    </lineage>
</organism>
<dbReference type="GO" id="GO:0005576">
    <property type="term" value="C:extracellular region"/>
    <property type="evidence" value="ECO:0007669"/>
    <property type="project" value="UniProtKB-SubCell"/>
</dbReference>
<dbReference type="EMBL" id="LR721774">
    <property type="protein sequence ID" value="VVV39177.1"/>
    <property type="molecule type" value="Genomic_DNA"/>
</dbReference>
<dbReference type="GO" id="GO:0010052">
    <property type="term" value="P:guard cell differentiation"/>
    <property type="evidence" value="ECO:0007669"/>
    <property type="project" value="UniProtKB-UniRule"/>
</dbReference>
<sequence length="102" mass="11195">MLTQAVALQWRVQGREESQTWQPSLLPHRGSGSGSGGGGGSRDFKSKKRQLIGSWPPTCRAKCGGCAPCQAVHVPIQPGRSSPLEYYPEAWRCKCRNKLFLP</sequence>
<evidence type="ECO:0000256" key="2">
    <source>
        <dbReference type="ARBA" id="ARBA00008127"/>
    </source>
</evidence>
<comment type="function">
    <text evidence="6">Controls stomatal patterning.</text>
</comment>
<evidence type="ECO:0000313" key="8">
    <source>
        <dbReference type="EMBL" id="VVV39177.1"/>
    </source>
</evidence>
<protein>
    <recommendedName>
        <fullName evidence="6">Epidermal patterning factor-like protein</fullName>
    </recommendedName>
</protein>
<keyword evidence="6" id="KW-0217">Developmental protein</keyword>
<gene>
    <name evidence="8" type="ORF">NYM_LOCUS1226</name>
</gene>
<proteinExistence type="inferred from homology"/>
<keyword evidence="5" id="KW-1015">Disulfide bond</keyword>
<dbReference type="AlphaFoldDB" id="A0A5K0VDA1"/>
<evidence type="ECO:0000256" key="1">
    <source>
        <dbReference type="ARBA" id="ARBA00004613"/>
    </source>
</evidence>
<evidence type="ECO:0000256" key="6">
    <source>
        <dbReference type="RuleBase" id="RU367102"/>
    </source>
</evidence>
<evidence type="ECO:0000256" key="4">
    <source>
        <dbReference type="ARBA" id="ARBA00022729"/>
    </source>
</evidence>